<dbReference type="AlphaFoldDB" id="A0A551X2Z8"/>
<comment type="caution">
    <text evidence="2">The sequence shown here is derived from an EMBL/GenBank/DDBJ whole genome shotgun (WGS) entry which is preliminary data.</text>
</comment>
<name>A0A551X2Z8_MICAE</name>
<reference evidence="2 3" key="1">
    <citation type="submission" date="2019-01" db="EMBL/GenBank/DDBJ databases">
        <title>Coherence of Microcystis species and biogeography revealed through population genomics.</title>
        <authorList>
            <person name="Perez-Carrascal O.M."/>
            <person name="Terrat Y."/>
            <person name="Giani A."/>
            <person name="Fortin N."/>
            <person name="Tromas N."/>
            <person name="Shapiro B.J."/>
        </authorList>
    </citation>
    <scope>NUCLEOTIDE SEQUENCE [LARGE SCALE GENOMIC DNA]</scope>
    <source>
        <strain evidence="2">Ma_QC_C_20070703_M131</strain>
    </source>
</reference>
<dbReference type="Proteomes" id="UP000316443">
    <property type="component" value="Unassembled WGS sequence"/>
</dbReference>
<dbReference type="GO" id="GO:0016757">
    <property type="term" value="F:glycosyltransferase activity"/>
    <property type="evidence" value="ECO:0007669"/>
    <property type="project" value="InterPro"/>
</dbReference>
<evidence type="ECO:0000259" key="1">
    <source>
        <dbReference type="Pfam" id="PF04577"/>
    </source>
</evidence>
<gene>
    <name evidence="2" type="ORF">EWV85_22975</name>
</gene>
<keyword evidence="2" id="KW-0808">Transferase</keyword>
<dbReference type="Pfam" id="PF04577">
    <property type="entry name" value="Glyco_transf_61"/>
    <property type="match status" value="1"/>
</dbReference>
<protein>
    <submittedName>
        <fullName evidence="2">Glycosyltransferase family 61 protein</fullName>
    </submittedName>
</protein>
<sequence length="378" mass="43321">MNLLAFPRKLSRQIRTTLPDQFLYDRSPKWMSSPEYARKFPSQWHKIYARMPNQRPPVVYHGSLRADVVGRLDSEFPETGVLELHNALIYGYHGWIFSQEGYLLPDHSWYGRHINEMRKVPRFLPRGKRLKGVCLSLASDFAVGGYGHFVTDCIPRLELFHRAGFQLSDVDYIFCPKPTPGNAQNLFEQLDIPVDKLIWADDNVALRVDTLLAPTFPGTRRNYPRWVAAFLQRQFLPSPPSPNRRLYISRDGYKRNPTNADAVNQILLRYDFEIYHPEQNANSHQDFAEATIVVGPSGSALTGLVFCQLGTKVLELIPTDHVYPYYYTLSDAAGLDYGCLVCRSNRERNPDAFGPSPSNFYVNEDELENALAIMTREV</sequence>
<proteinExistence type="predicted"/>
<evidence type="ECO:0000313" key="2">
    <source>
        <dbReference type="EMBL" id="TRT43019.1"/>
    </source>
</evidence>
<feature type="domain" description="Glycosyltransferase 61 catalytic" evidence="1">
    <location>
        <begin position="146"/>
        <end position="314"/>
    </location>
</feature>
<accession>A0A551X2Z8</accession>
<evidence type="ECO:0000313" key="3">
    <source>
        <dbReference type="Proteomes" id="UP000316443"/>
    </source>
</evidence>
<dbReference type="EMBL" id="SFCA01000254">
    <property type="protein sequence ID" value="TRT43019.1"/>
    <property type="molecule type" value="Genomic_DNA"/>
</dbReference>
<dbReference type="InterPro" id="IPR049625">
    <property type="entry name" value="Glyco_transf_61_cat"/>
</dbReference>
<organism evidence="2 3">
    <name type="scientific">Microcystis aeruginosa Ma_QC_C_20070703_M131</name>
    <dbReference type="NCBI Taxonomy" id="2486263"/>
    <lineage>
        <taxon>Bacteria</taxon>
        <taxon>Bacillati</taxon>
        <taxon>Cyanobacteriota</taxon>
        <taxon>Cyanophyceae</taxon>
        <taxon>Oscillatoriophycideae</taxon>
        <taxon>Chroococcales</taxon>
        <taxon>Microcystaceae</taxon>
        <taxon>Microcystis</taxon>
    </lineage>
</organism>